<reference evidence="2 3" key="1">
    <citation type="submission" date="2015-07" db="EMBL/GenBank/DDBJ databases">
        <authorList>
            <person name="Noorani M."/>
        </authorList>
    </citation>
    <scope>NUCLEOTIDE SEQUENCE [LARGE SCALE GENOMIC DNA]</scope>
    <source>
        <strain evidence="2">BBA 69670</strain>
    </source>
</reference>
<sequence length="283" mass="30887">MFSSAHRYIPGQLGYIGHNRRINTANDSSTSSPYHGSHHFAQQADRFTRSSHRASPIPDYSSPTDSTQSSPGTGAHSPAPSSSGSSSSAKSVRWGESDSDEVARISPKSSVGSSKPHPKPVLKYRALHVVNSPSLFGEKTQKIAASAAIDTVLCELATCIKNFKAPSELVFASSIMVLAKVEENRLFIDQLCKRQKLSQKLAKIPPHGNEQLEATRAAISRALSWMKEHQIILGMKFICTALDKLAIEVRICVGLCVPPPRTFNARSGYLMPHSHRDLKPVYL</sequence>
<accession>A0A0K6GHF8</accession>
<dbReference type="AlphaFoldDB" id="A0A0K6GHF8"/>
<feature type="compositionally biased region" description="Low complexity" evidence="1">
    <location>
        <begin position="69"/>
        <end position="91"/>
    </location>
</feature>
<evidence type="ECO:0000313" key="3">
    <source>
        <dbReference type="Proteomes" id="UP000044841"/>
    </source>
</evidence>
<dbReference type="Proteomes" id="UP000044841">
    <property type="component" value="Unassembled WGS sequence"/>
</dbReference>
<dbReference type="EMBL" id="CYGV01001911">
    <property type="protein sequence ID" value="CUA77901.1"/>
    <property type="molecule type" value="Genomic_DNA"/>
</dbReference>
<feature type="compositionally biased region" description="Polar residues" evidence="1">
    <location>
        <begin position="22"/>
        <end position="34"/>
    </location>
</feature>
<name>A0A0K6GHF8_9AGAM</name>
<organism evidence="2 3">
    <name type="scientific">Rhizoctonia solani</name>
    <dbReference type="NCBI Taxonomy" id="456999"/>
    <lineage>
        <taxon>Eukaryota</taxon>
        <taxon>Fungi</taxon>
        <taxon>Dikarya</taxon>
        <taxon>Basidiomycota</taxon>
        <taxon>Agaricomycotina</taxon>
        <taxon>Agaricomycetes</taxon>
        <taxon>Cantharellales</taxon>
        <taxon>Ceratobasidiaceae</taxon>
        <taxon>Rhizoctonia</taxon>
    </lineage>
</organism>
<gene>
    <name evidence="2" type="ORF">RSOLAG22IIIB_06853</name>
</gene>
<evidence type="ECO:0000256" key="1">
    <source>
        <dbReference type="SAM" id="MobiDB-lite"/>
    </source>
</evidence>
<evidence type="ECO:0000313" key="2">
    <source>
        <dbReference type="EMBL" id="CUA77901.1"/>
    </source>
</evidence>
<protein>
    <submittedName>
        <fullName evidence="2">Uncharacterized protein</fullName>
    </submittedName>
</protein>
<proteinExistence type="predicted"/>
<keyword evidence="3" id="KW-1185">Reference proteome</keyword>
<feature type="region of interest" description="Disordered" evidence="1">
    <location>
        <begin position="22"/>
        <end position="119"/>
    </location>
</feature>